<gene>
    <name evidence="2" type="ORF">MANES_06G164700</name>
</gene>
<feature type="region of interest" description="Disordered" evidence="1">
    <location>
        <begin position="36"/>
        <end position="56"/>
    </location>
</feature>
<dbReference type="EMBL" id="CM004392">
    <property type="protein sequence ID" value="OAY48528.1"/>
    <property type="molecule type" value="Genomic_DNA"/>
</dbReference>
<accession>A0A2C9VRG8</accession>
<evidence type="ECO:0000313" key="2">
    <source>
        <dbReference type="EMBL" id="OAY48528.1"/>
    </source>
</evidence>
<name>A0A2C9VRG8_MANES</name>
<feature type="compositionally biased region" description="Polar residues" evidence="1">
    <location>
        <begin position="46"/>
        <end position="56"/>
    </location>
</feature>
<organism evidence="2">
    <name type="scientific">Manihot esculenta</name>
    <name type="common">Cassava</name>
    <name type="synonym">Jatropha manihot</name>
    <dbReference type="NCBI Taxonomy" id="3983"/>
    <lineage>
        <taxon>Eukaryota</taxon>
        <taxon>Viridiplantae</taxon>
        <taxon>Streptophyta</taxon>
        <taxon>Embryophyta</taxon>
        <taxon>Tracheophyta</taxon>
        <taxon>Spermatophyta</taxon>
        <taxon>Magnoliopsida</taxon>
        <taxon>eudicotyledons</taxon>
        <taxon>Gunneridae</taxon>
        <taxon>Pentapetalae</taxon>
        <taxon>rosids</taxon>
        <taxon>fabids</taxon>
        <taxon>Malpighiales</taxon>
        <taxon>Euphorbiaceae</taxon>
        <taxon>Crotonoideae</taxon>
        <taxon>Manihoteae</taxon>
        <taxon>Manihot</taxon>
    </lineage>
</organism>
<proteinExistence type="predicted"/>
<protein>
    <submittedName>
        <fullName evidence="2">Uncharacterized protein</fullName>
    </submittedName>
</protein>
<evidence type="ECO:0000256" key="1">
    <source>
        <dbReference type="SAM" id="MobiDB-lite"/>
    </source>
</evidence>
<reference evidence="2" key="1">
    <citation type="submission" date="2016-02" db="EMBL/GenBank/DDBJ databases">
        <title>WGS assembly of Manihot esculenta.</title>
        <authorList>
            <person name="Bredeson J.V."/>
            <person name="Prochnik S.E."/>
            <person name="Lyons J.B."/>
            <person name="Schmutz J."/>
            <person name="Grimwood J."/>
            <person name="Vrebalov J."/>
            <person name="Bart R.S."/>
            <person name="Amuge T."/>
            <person name="Ferguson M.E."/>
            <person name="Green R."/>
            <person name="Putnam N."/>
            <person name="Stites J."/>
            <person name="Rounsley S."/>
            <person name="Rokhsar D.S."/>
        </authorList>
    </citation>
    <scope>NUCLEOTIDE SEQUENCE [LARGE SCALE GENOMIC DNA]</scope>
    <source>
        <tissue evidence="2">Leaf</tissue>
    </source>
</reference>
<dbReference type="AlphaFoldDB" id="A0A2C9VRG8"/>
<sequence>MLHSIPPSIPHCRLGQIPLKSLRKHVLAWNMNVPRISSSSKHSSSYKTRNLRSTIH</sequence>